<dbReference type="PANTHER" id="PTHR11002">
    <property type="entry name" value="CARBONIC ANHYDRASE"/>
    <property type="match status" value="1"/>
</dbReference>
<protein>
    <recommendedName>
        <fullName evidence="2 8">Carbonic anhydrase</fullName>
        <ecNumber evidence="2 8">4.2.1.1</ecNumber>
    </recommendedName>
    <alternativeName>
        <fullName evidence="8">Carbonate dehydratase</fullName>
    </alternativeName>
</protein>
<dbReference type="Gene3D" id="3.40.1050.10">
    <property type="entry name" value="Carbonic anhydrase"/>
    <property type="match status" value="1"/>
</dbReference>
<dbReference type="InterPro" id="IPR036874">
    <property type="entry name" value="Carbonic_anhydrase_sf"/>
</dbReference>
<dbReference type="EC" id="4.2.1.1" evidence="2 8"/>
<dbReference type="InterPro" id="IPR001765">
    <property type="entry name" value="Carbonic_anhydrase"/>
</dbReference>
<dbReference type="STRING" id="112498.A0A2D3VL82"/>
<feature type="binding site" evidence="7">
    <location>
        <position position="105"/>
    </location>
    <ligand>
        <name>Zn(2+)</name>
        <dbReference type="ChEBI" id="CHEBI:29105"/>
    </ligand>
</feature>
<dbReference type="GeneID" id="35605083"/>
<organism evidence="9 10">
    <name type="scientific">Ramularia collo-cygni</name>
    <dbReference type="NCBI Taxonomy" id="112498"/>
    <lineage>
        <taxon>Eukaryota</taxon>
        <taxon>Fungi</taxon>
        <taxon>Dikarya</taxon>
        <taxon>Ascomycota</taxon>
        <taxon>Pezizomycotina</taxon>
        <taxon>Dothideomycetes</taxon>
        <taxon>Dothideomycetidae</taxon>
        <taxon>Mycosphaerellales</taxon>
        <taxon>Mycosphaerellaceae</taxon>
        <taxon>Ramularia</taxon>
    </lineage>
</organism>
<dbReference type="GO" id="GO:0071244">
    <property type="term" value="P:cellular response to carbon dioxide"/>
    <property type="evidence" value="ECO:0007669"/>
    <property type="project" value="TreeGrafter"/>
</dbReference>
<keyword evidence="10" id="KW-1185">Reference proteome</keyword>
<keyword evidence="3 7" id="KW-0479">Metal-binding</keyword>
<evidence type="ECO:0000313" key="9">
    <source>
        <dbReference type="EMBL" id="CZT24309.1"/>
    </source>
</evidence>
<dbReference type="AlphaFoldDB" id="A0A2D3VL82"/>
<dbReference type="InterPro" id="IPR015892">
    <property type="entry name" value="Carbonic_anhydrase_CS"/>
</dbReference>
<dbReference type="EMBL" id="FJUY01000020">
    <property type="protein sequence ID" value="CZT24309.1"/>
    <property type="molecule type" value="Genomic_DNA"/>
</dbReference>
<dbReference type="Proteomes" id="UP000225277">
    <property type="component" value="Unassembled WGS sequence"/>
</dbReference>
<evidence type="ECO:0000256" key="6">
    <source>
        <dbReference type="ARBA" id="ARBA00048348"/>
    </source>
</evidence>
<dbReference type="GO" id="GO:0015976">
    <property type="term" value="P:carbon utilization"/>
    <property type="evidence" value="ECO:0007669"/>
    <property type="project" value="InterPro"/>
</dbReference>
<evidence type="ECO:0000256" key="5">
    <source>
        <dbReference type="ARBA" id="ARBA00023239"/>
    </source>
</evidence>
<dbReference type="PROSITE" id="PS00705">
    <property type="entry name" value="PROK_CO2_ANHYDRASE_2"/>
    <property type="match status" value="1"/>
</dbReference>
<dbReference type="Pfam" id="PF00484">
    <property type="entry name" value="Pro_CA"/>
    <property type="match status" value="1"/>
</dbReference>
<evidence type="ECO:0000256" key="8">
    <source>
        <dbReference type="RuleBase" id="RU003956"/>
    </source>
</evidence>
<sequence>MSSAGDAYKHALEGNKKWATQCCEQTPEFFPKCAKGQAPPILWLGCADSRVPETTVLGCKPGDIFTHRNIANIINPTDISLLSIVQFAVFHLKVKHIVVCGHTSCGGIAASLANAKLDVLDIWLQPIRQLREQYSDELASMDEKDRGTFLAKKNVQAGVENLKRIPTVIDAMRERGVELHAVIYDLATGLLEEVPDEEDEKKAAHRVCAFERK</sequence>
<dbReference type="RefSeq" id="XP_023631033.1">
    <property type="nucleotide sequence ID" value="XM_023775265.1"/>
</dbReference>
<dbReference type="OrthoDB" id="10248475at2759"/>
<dbReference type="SMART" id="SM00947">
    <property type="entry name" value="Pro_CA"/>
    <property type="match status" value="1"/>
</dbReference>
<evidence type="ECO:0000256" key="2">
    <source>
        <dbReference type="ARBA" id="ARBA00012925"/>
    </source>
</evidence>
<keyword evidence="5 8" id="KW-0456">Lyase</keyword>
<accession>A0A2D3VL82</accession>
<dbReference type="GO" id="GO:0004089">
    <property type="term" value="F:carbonate dehydratase activity"/>
    <property type="evidence" value="ECO:0007669"/>
    <property type="project" value="UniProtKB-UniRule"/>
</dbReference>
<comment type="catalytic activity">
    <reaction evidence="6 8">
        <text>hydrogencarbonate + H(+) = CO2 + H2O</text>
        <dbReference type="Rhea" id="RHEA:10748"/>
        <dbReference type="ChEBI" id="CHEBI:15377"/>
        <dbReference type="ChEBI" id="CHEBI:15378"/>
        <dbReference type="ChEBI" id="CHEBI:16526"/>
        <dbReference type="ChEBI" id="CHEBI:17544"/>
        <dbReference type="EC" id="4.2.1.1"/>
    </reaction>
</comment>
<dbReference type="GO" id="GO:0034599">
    <property type="term" value="P:cellular response to oxidative stress"/>
    <property type="evidence" value="ECO:0007669"/>
    <property type="project" value="TreeGrafter"/>
</dbReference>
<dbReference type="GO" id="GO:0005737">
    <property type="term" value="C:cytoplasm"/>
    <property type="evidence" value="ECO:0007669"/>
    <property type="project" value="TreeGrafter"/>
</dbReference>
<dbReference type="CDD" id="cd00883">
    <property type="entry name" value="beta_CA_cladeA"/>
    <property type="match status" value="1"/>
</dbReference>
<comment type="cofactor">
    <cofactor evidence="7">
        <name>Zn(2+)</name>
        <dbReference type="ChEBI" id="CHEBI:29105"/>
    </cofactor>
    <text evidence="7">Binds 1 zinc ion per subunit.</text>
</comment>
<comment type="function">
    <text evidence="8">Reversible hydration of carbon dioxide.</text>
</comment>
<feature type="binding site" evidence="7">
    <location>
        <position position="102"/>
    </location>
    <ligand>
        <name>Zn(2+)</name>
        <dbReference type="ChEBI" id="CHEBI:29105"/>
    </ligand>
</feature>
<feature type="binding site" evidence="7">
    <location>
        <position position="48"/>
    </location>
    <ligand>
        <name>Zn(2+)</name>
        <dbReference type="ChEBI" id="CHEBI:29105"/>
    </ligand>
</feature>
<evidence type="ECO:0000256" key="4">
    <source>
        <dbReference type="ARBA" id="ARBA00022833"/>
    </source>
</evidence>
<evidence type="ECO:0000256" key="3">
    <source>
        <dbReference type="ARBA" id="ARBA00022723"/>
    </source>
</evidence>
<name>A0A2D3VL82_9PEZI</name>
<dbReference type="SUPFAM" id="SSF53056">
    <property type="entry name" value="beta-carbonic anhydrase, cab"/>
    <property type="match status" value="1"/>
</dbReference>
<dbReference type="GO" id="GO:0008270">
    <property type="term" value="F:zinc ion binding"/>
    <property type="evidence" value="ECO:0007669"/>
    <property type="project" value="UniProtKB-UniRule"/>
</dbReference>
<reference evidence="9 10" key="1">
    <citation type="submission" date="2016-03" db="EMBL/GenBank/DDBJ databases">
        <authorList>
            <person name="Ploux O."/>
        </authorList>
    </citation>
    <scope>NUCLEOTIDE SEQUENCE [LARGE SCALE GENOMIC DNA]</scope>
    <source>
        <strain evidence="9 10">URUG2</strain>
    </source>
</reference>
<proteinExistence type="inferred from homology"/>
<evidence type="ECO:0000313" key="10">
    <source>
        <dbReference type="Proteomes" id="UP000225277"/>
    </source>
</evidence>
<gene>
    <name evidence="9" type="ORF">RCC_10030</name>
</gene>
<dbReference type="PANTHER" id="PTHR11002:SF76">
    <property type="entry name" value="CARBONIC ANHYDRASE"/>
    <property type="match status" value="1"/>
</dbReference>
<evidence type="ECO:0000256" key="1">
    <source>
        <dbReference type="ARBA" id="ARBA00006217"/>
    </source>
</evidence>
<comment type="similarity">
    <text evidence="1 8">Belongs to the beta-class carbonic anhydrase family.</text>
</comment>
<evidence type="ECO:0000256" key="7">
    <source>
        <dbReference type="PIRSR" id="PIRSR601765-1"/>
    </source>
</evidence>
<feature type="binding site" evidence="7">
    <location>
        <position position="46"/>
    </location>
    <ligand>
        <name>Zn(2+)</name>
        <dbReference type="ChEBI" id="CHEBI:29105"/>
    </ligand>
</feature>
<keyword evidence="4 7" id="KW-0862">Zinc</keyword>